<dbReference type="PANTHER" id="PTHR14413:SF16">
    <property type="entry name" value="LARGE RIBOSOMAL SUBUNIT PROTEIN BL17M"/>
    <property type="match status" value="1"/>
</dbReference>
<protein>
    <recommendedName>
        <fullName evidence="4">Large ribosomal subunit protein bL17c</fullName>
    </recommendedName>
    <alternativeName>
        <fullName evidence="5">50S ribosomal protein L17, chloroplastic</fullName>
    </alternativeName>
    <alternativeName>
        <fullName evidence="6">CL17</fullName>
    </alternativeName>
</protein>
<dbReference type="Proteomes" id="UP001314263">
    <property type="component" value="Unassembled WGS sequence"/>
</dbReference>
<dbReference type="GO" id="GO:0006412">
    <property type="term" value="P:translation"/>
    <property type="evidence" value="ECO:0007669"/>
    <property type="project" value="InterPro"/>
</dbReference>
<accession>A0AAV1II40</accession>
<comment type="similarity">
    <text evidence="1 7">Belongs to the bacterial ribosomal protein bL17 family.</text>
</comment>
<evidence type="ECO:0000256" key="5">
    <source>
        <dbReference type="ARBA" id="ARBA00077677"/>
    </source>
</evidence>
<dbReference type="FunFam" id="3.90.1030.10:FF:000001">
    <property type="entry name" value="50S ribosomal protein L17"/>
    <property type="match status" value="1"/>
</dbReference>
<organism evidence="8 9">
    <name type="scientific">Coccomyxa viridis</name>
    <dbReference type="NCBI Taxonomy" id="1274662"/>
    <lineage>
        <taxon>Eukaryota</taxon>
        <taxon>Viridiplantae</taxon>
        <taxon>Chlorophyta</taxon>
        <taxon>core chlorophytes</taxon>
        <taxon>Trebouxiophyceae</taxon>
        <taxon>Trebouxiophyceae incertae sedis</taxon>
        <taxon>Coccomyxaceae</taxon>
        <taxon>Coccomyxa</taxon>
    </lineage>
</organism>
<dbReference type="GO" id="GO:0022625">
    <property type="term" value="C:cytosolic large ribosomal subunit"/>
    <property type="evidence" value="ECO:0007669"/>
    <property type="project" value="TreeGrafter"/>
</dbReference>
<dbReference type="InterPro" id="IPR036373">
    <property type="entry name" value="Ribosomal_bL17_sf"/>
</dbReference>
<evidence type="ECO:0000256" key="2">
    <source>
        <dbReference type="ARBA" id="ARBA00022980"/>
    </source>
</evidence>
<dbReference type="Pfam" id="PF01196">
    <property type="entry name" value="Ribosomal_L17"/>
    <property type="match status" value="1"/>
</dbReference>
<dbReference type="InterPro" id="IPR000456">
    <property type="entry name" value="Ribosomal_bL17"/>
</dbReference>
<dbReference type="EMBL" id="CAUYUE010000013">
    <property type="protein sequence ID" value="CAK0785877.1"/>
    <property type="molecule type" value="Genomic_DNA"/>
</dbReference>
<name>A0AAV1II40_9CHLO</name>
<evidence type="ECO:0000256" key="7">
    <source>
        <dbReference type="RuleBase" id="RU000660"/>
    </source>
</evidence>
<dbReference type="Gene3D" id="3.90.1030.10">
    <property type="entry name" value="Ribosomal protein L17"/>
    <property type="match status" value="1"/>
</dbReference>
<evidence type="ECO:0000256" key="1">
    <source>
        <dbReference type="ARBA" id="ARBA00008777"/>
    </source>
</evidence>
<evidence type="ECO:0000313" key="8">
    <source>
        <dbReference type="EMBL" id="CAK0785877.1"/>
    </source>
</evidence>
<proteinExistence type="inferred from homology"/>
<evidence type="ECO:0000256" key="4">
    <source>
        <dbReference type="ARBA" id="ARBA00072708"/>
    </source>
</evidence>
<sequence>MSFNMSALRASVGSIPVRRPLRTVQRPVSASRMPAFTGLSISGRLSMQSEGCSQGSMALLPQNGGKVFAMRHQKRIAKLGRPADQRKALVRSLTTEVLRHGRITTTKVRAKAIRKHVDKMITLAKDGSLHARRQALAFVYDQSIVKSLFDEAPNRYQDRKGGYCRVIAEPQARRGDAAEMAAIELV</sequence>
<dbReference type="PANTHER" id="PTHR14413">
    <property type="entry name" value="RIBOSOMAL PROTEIN L17"/>
    <property type="match status" value="1"/>
</dbReference>
<keyword evidence="3 7" id="KW-0687">Ribonucleoprotein</keyword>
<dbReference type="PROSITE" id="PS01167">
    <property type="entry name" value="RIBOSOMAL_L17"/>
    <property type="match status" value="1"/>
</dbReference>
<evidence type="ECO:0000313" key="9">
    <source>
        <dbReference type="Proteomes" id="UP001314263"/>
    </source>
</evidence>
<dbReference type="GO" id="GO:0003735">
    <property type="term" value="F:structural constituent of ribosome"/>
    <property type="evidence" value="ECO:0007669"/>
    <property type="project" value="InterPro"/>
</dbReference>
<dbReference type="AlphaFoldDB" id="A0AAV1II40"/>
<reference evidence="8 9" key="1">
    <citation type="submission" date="2023-10" db="EMBL/GenBank/DDBJ databases">
        <authorList>
            <person name="Maclean D."/>
            <person name="Macfadyen A."/>
        </authorList>
    </citation>
    <scope>NUCLEOTIDE SEQUENCE [LARGE SCALE GENOMIC DNA]</scope>
</reference>
<evidence type="ECO:0000256" key="3">
    <source>
        <dbReference type="ARBA" id="ARBA00023274"/>
    </source>
</evidence>
<keyword evidence="9" id="KW-1185">Reference proteome</keyword>
<dbReference type="SUPFAM" id="SSF64263">
    <property type="entry name" value="Prokaryotic ribosomal protein L17"/>
    <property type="match status" value="1"/>
</dbReference>
<gene>
    <name evidence="8" type="ORF">CVIRNUC_009090</name>
</gene>
<dbReference type="InterPro" id="IPR047859">
    <property type="entry name" value="Ribosomal_bL17_CS"/>
</dbReference>
<dbReference type="HAMAP" id="MF_01368">
    <property type="entry name" value="Ribosomal_bL17"/>
    <property type="match status" value="1"/>
</dbReference>
<dbReference type="NCBIfam" id="TIGR00059">
    <property type="entry name" value="L17"/>
    <property type="match status" value="1"/>
</dbReference>
<comment type="caution">
    <text evidence="8">The sequence shown here is derived from an EMBL/GenBank/DDBJ whole genome shotgun (WGS) entry which is preliminary data.</text>
</comment>
<keyword evidence="2 7" id="KW-0689">Ribosomal protein</keyword>
<evidence type="ECO:0000256" key="6">
    <source>
        <dbReference type="ARBA" id="ARBA00082728"/>
    </source>
</evidence>